<feature type="transmembrane region" description="Helical" evidence="6">
    <location>
        <begin position="12"/>
        <end position="32"/>
    </location>
</feature>
<dbReference type="Pfam" id="PF04138">
    <property type="entry name" value="GtrA_DPMS_TM"/>
    <property type="match status" value="1"/>
</dbReference>
<dbReference type="InterPro" id="IPR007267">
    <property type="entry name" value="GtrA_DPMS_TM"/>
</dbReference>
<feature type="domain" description="GtrA/DPMS transmembrane" evidence="7">
    <location>
        <begin position="12"/>
        <end position="129"/>
    </location>
</feature>
<feature type="transmembrane region" description="Helical" evidence="6">
    <location>
        <begin position="106"/>
        <end position="125"/>
    </location>
</feature>
<sequence length="130" mass="14886">MQKILNPKTFFKFAFVGSIGLCVNLTLFYFLTKISININISSIISFLFATFSNFLFNSKFTFKRHYYGHILIAKYFKYLSVNILGLLINLITLNAVISYYGADLQLFGQALGVILGMMFNYTLALKKVFI</sequence>
<proteinExistence type="inferred from homology"/>
<evidence type="ECO:0000256" key="5">
    <source>
        <dbReference type="ARBA" id="ARBA00023136"/>
    </source>
</evidence>
<keyword evidence="4 6" id="KW-1133">Transmembrane helix</keyword>
<comment type="similarity">
    <text evidence="2">Belongs to the GtrA family.</text>
</comment>
<dbReference type="Proteomes" id="UP000066549">
    <property type="component" value="Chromosome"/>
</dbReference>
<dbReference type="PANTHER" id="PTHR38459:SF1">
    <property type="entry name" value="PROPHAGE BACTOPRENOL-LINKED GLUCOSE TRANSLOCASE HOMOLOG"/>
    <property type="match status" value="1"/>
</dbReference>
<reference evidence="8 9" key="1">
    <citation type="submission" date="2015-03" db="EMBL/GenBank/DDBJ databases">
        <title>Comparative analysis of the OM43 clade including a novel species from Red Sea uncovers genomic and metabolic diversity among marine methylotrophs.</title>
        <authorList>
            <person name="Jimenez-Infante F."/>
            <person name="Ngugi D.K."/>
            <person name="Vinu M."/>
            <person name="Alam I."/>
            <person name="Kamau A."/>
            <person name="Blom J."/>
            <person name="Bajic V.B."/>
            <person name="Stingl U."/>
        </authorList>
    </citation>
    <scope>NUCLEOTIDE SEQUENCE [LARGE SCALE GENOMIC DNA]</scope>
    <source>
        <strain evidence="8 9">MBRSH7</strain>
    </source>
</reference>
<dbReference type="GO" id="GO:0000271">
    <property type="term" value="P:polysaccharide biosynthetic process"/>
    <property type="evidence" value="ECO:0007669"/>
    <property type="project" value="InterPro"/>
</dbReference>
<evidence type="ECO:0000313" key="9">
    <source>
        <dbReference type="Proteomes" id="UP000066549"/>
    </source>
</evidence>
<feature type="transmembrane region" description="Helical" evidence="6">
    <location>
        <begin position="38"/>
        <end position="57"/>
    </location>
</feature>
<dbReference type="PANTHER" id="PTHR38459">
    <property type="entry name" value="PROPHAGE BACTOPRENOL-LINKED GLUCOSE TRANSLOCASE HOMOLOG"/>
    <property type="match status" value="1"/>
</dbReference>
<comment type="subcellular location">
    <subcellularLocation>
        <location evidence="1">Membrane</location>
        <topology evidence="1">Multi-pass membrane protein</topology>
    </subcellularLocation>
</comment>
<keyword evidence="9" id="KW-1185">Reference proteome</keyword>
<evidence type="ECO:0000259" key="7">
    <source>
        <dbReference type="Pfam" id="PF04138"/>
    </source>
</evidence>
<organism evidence="8 9">
    <name type="scientific">Methylophilales bacterium MBRS-H7</name>
    <dbReference type="NCBI Taxonomy" id="1623450"/>
    <lineage>
        <taxon>Bacteria</taxon>
        <taxon>Pseudomonadati</taxon>
        <taxon>Pseudomonadota</taxon>
        <taxon>Betaproteobacteria</taxon>
        <taxon>Nitrosomonadales</taxon>
        <taxon>OM43 clade</taxon>
    </lineage>
</organism>
<dbReference type="GO" id="GO:0005886">
    <property type="term" value="C:plasma membrane"/>
    <property type="evidence" value="ECO:0007669"/>
    <property type="project" value="TreeGrafter"/>
</dbReference>
<feature type="transmembrane region" description="Helical" evidence="6">
    <location>
        <begin position="78"/>
        <end position="100"/>
    </location>
</feature>
<protein>
    <recommendedName>
        <fullName evidence="7">GtrA/DPMS transmembrane domain-containing protein</fullName>
    </recommendedName>
</protein>
<name>A0A0H4J2T1_9PROT</name>
<evidence type="ECO:0000313" key="8">
    <source>
        <dbReference type="EMBL" id="AKO66310.1"/>
    </source>
</evidence>
<evidence type="ECO:0000256" key="4">
    <source>
        <dbReference type="ARBA" id="ARBA00022989"/>
    </source>
</evidence>
<accession>A0A0H4J2T1</accession>
<dbReference type="AlphaFoldDB" id="A0A0H4J2T1"/>
<evidence type="ECO:0000256" key="3">
    <source>
        <dbReference type="ARBA" id="ARBA00022692"/>
    </source>
</evidence>
<evidence type="ECO:0000256" key="6">
    <source>
        <dbReference type="SAM" id="Phobius"/>
    </source>
</evidence>
<dbReference type="InterPro" id="IPR051401">
    <property type="entry name" value="GtrA_CellWall_Glycosyl"/>
</dbReference>
<evidence type="ECO:0000256" key="2">
    <source>
        <dbReference type="ARBA" id="ARBA00009399"/>
    </source>
</evidence>
<gene>
    <name evidence="8" type="ORF">VI33_06505</name>
</gene>
<keyword evidence="3 6" id="KW-0812">Transmembrane</keyword>
<evidence type="ECO:0000256" key="1">
    <source>
        <dbReference type="ARBA" id="ARBA00004141"/>
    </source>
</evidence>
<dbReference type="EMBL" id="CP011002">
    <property type="protein sequence ID" value="AKO66310.1"/>
    <property type="molecule type" value="Genomic_DNA"/>
</dbReference>
<keyword evidence="5 6" id="KW-0472">Membrane</keyword>